<dbReference type="AlphaFoldDB" id="A0A8H6PB54"/>
<dbReference type="EMBL" id="JACBAD010002006">
    <property type="protein sequence ID" value="KAF7122798.1"/>
    <property type="molecule type" value="Genomic_DNA"/>
</dbReference>
<dbReference type="OrthoDB" id="4469495at2759"/>
<keyword evidence="4" id="KW-1185">Reference proteome</keyword>
<gene>
    <name evidence="2" type="ORF">CNMCM5793_000908</name>
    <name evidence="3" type="ORF">CNMCM6106_000383</name>
</gene>
<sequence length="619" mass="69244">MDSSEKRNHLAFGVTSFPSSTPHQDNNQSGPRQRISFTFPPIQASRGFSQWASSSAGLLNASPSEGHPQDLSVYPQDISVKKDPTTSDSNMELDAIEAAPHAATAGAASTPVVAVRVDQVQGDSLLASRAVSHDQNGMSAEVSLIPVAADASRACLVFEPEKDREMCLPLASINISTLSSDKALYYFGVLATQALLLPKFQCSLSKRGLWKCRLTLYGHTFERDYIFRASLEAKTAMARKALEKLQSIYSAWTVPPQPMNCPLATDWSWTEILKDYCVQNGLPEPTYTKYNHQHGCRHEAQVANFSRFAVLKHYAQELDSRNSAAQMTVYALLTFGQLPPDGITGAAALRNFDEGQLVMVPRETISETWRPIEKLREWSVNETKEEADEWGRPLFASAEFLCRSMESPREAYLTVYMQVPYQGTETLPNRLRAQQATLDDLPSNSSDDIEAWRRLAANSVDVTGRLIGEKQETQGEEDPVPGGWSAYILVTKVPGTRLGGKESVLQDGKFRCEGYFWTLDRETRDLIRLQFRSAHRSIYSAEVSIDGRGLSCLYWDEDAKRLYVHAHFELPIDPYTGIDRPLHPVTFSRFGLLHSPYDISSRREGEFSVSELEEMGWVF</sequence>
<dbReference type="EMBL" id="JACBAF010002209">
    <property type="protein sequence ID" value="KAF7163433.1"/>
    <property type="molecule type" value="Genomic_DNA"/>
</dbReference>
<dbReference type="Proteomes" id="UP000630445">
    <property type="component" value="Unassembled WGS sequence"/>
</dbReference>
<protein>
    <submittedName>
        <fullName evidence="2">Uncharacterized protein</fullName>
    </submittedName>
</protein>
<accession>A0A8H6PB54</accession>
<name>A0A8H6PB54_9EURO</name>
<feature type="region of interest" description="Disordered" evidence="1">
    <location>
        <begin position="1"/>
        <end position="36"/>
    </location>
</feature>
<proteinExistence type="predicted"/>
<dbReference type="Proteomes" id="UP000662466">
    <property type="component" value="Unassembled WGS sequence"/>
</dbReference>
<feature type="compositionally biased region" description="Polar residues" evidence="1">
    <location>
        <begin position="16"/>
        <end position="31"/>
    </location>
</feature>
<evidence type="ECO:0000313" key="2">
    <source>
        <dbReference type="EMBL" id="KAF7122798.1"/>
    </source>
</evidence>
<evidence type="ECO:0000313" key="3">
    <source>
        <dbReference type="EMBL" id="KAF7163433.1"/>
    </source>
</evidence>
<reference evidence="2" key="1">
    <citation type="submission" date="2020-06" db="EMBL/GenBank/DDBJ databases">
        <title>Draft genome sequences of strains closely related to Aspergillus parafelis and Aspergillus hiratsukae.</title>
        <authorList>
            <person name="Dos Santos R.A.C."/>
            <person name="Rivero-Menendez O."/>
            <person name="Steenwyk J.L."/>
            <person name="Mead M.E."/>
            <person name="Goldman G.H."/>
            <person name="Alastruey-Izquierdo A."/>
            <person name="Rokas A."/>
        </authorList>
    </citation>
    <scope>NUCLEOTIDE SEQUENCE</scope>
    <source>
        <strain evidence="2">CNM-CM5793</strain>
        <strain evidence="3">CNM-CM6106</strain>
    </source>
</reference>
<evidence type="ECO:0000313" key="4">
    <source>
        <dbReference type="Proteomes" id="UP000630445"/>
    </source>
</evidence>
<organism evidence="2 4">
    <name type="scientific">Aspergillus hiratsukae</name>
    <dbReference type="NCBI Taxonomy" id="1194566"/>
    <lineage>
        <taxon>Eukaryota</taxon>
        <taxon>Fungi</taxon>
        <taxon>Dikarya</taxon>
        <taxon>Ascomycota</taxon>
        <taxon>Pezizomycotina</taxon>
        <taxon>Eurotiomycetes</taxon>
        <taxon>Eurotiomycetidae</taxon>
        <taxon>Eurotiales</taxon>
        <taxon>Aspergillaceae</taxon>
        <taxon>Aspergillus</taxon>
        <taxon>Aspergillus subgen. Fumigati</taxon>
    </lineage>
</organism>
<comment type="caution">
    <text evidence="2">The sequence shown here is derived from an EMBL/GenBank/DDBJ whole genome shotgun (WGS) entry which is preliminary data.</text>
</comment>
<evidence type="ECO:0000256" key="1">
    <source>
        <dbReference type="SAM" id="MobiDB-lite"/>
    </source>
</evidence>